<organism evidence="2 3">
    <name type="scientific">Anaeromassilibacillus senegalensis</name>
    <dbReference type="NCBI Taxonomy" id="1673717"/>
    <lineage>
        <taxon>Bacteria</taxon>
        <taxon>Bacillati</taxon>
        <taxon>Bacillota</taxon>
        <taxon>Clostridia</taxon>
        <taxon>Eubacteriales</taxon>
        <taxon>Acutalibacteraceae</taxon>
        <taxon>Anaeromassilibacillus</taxon>
    </lineage>
</organism>
<keyword evidence="3" id="KW-1185">Reference proteome</keyword>
<name>A0ABS9CPW5_9FIRM</name>
<dbReference type="EMBL" id="JAFBIT010000003">
    <property type="protein sequence ID" value="MCF2653181.1"/>
    <property type="molecule type" value="Genomic_DNA"/>
</dbReference>
<keyword evidence="2" id="KW-0808">Transferase</keyword>
<comment type="caution">
    <text evidence="2">The sequence shown here is derived from an EMBL/GenBank/DDBJ whole genome shotgun (WGS) entry which is preliminary data.</text>
</comment>
<reference evidence="2 3" key="1">
    <citation type="submission" date="2020-12" db="EMBL/GenBank/DDBJ databases">
        <title>Whole genome sequences of gut porcine anaerobes.</title>
        <authorList>
            <person name="Kubasova T."/>
            <person name="Jahodarova E."/>
            <person name="Rychlik I."/>
        </authorList>
    </citation>
    <scope>NUCLEOTIDE SEQUENCE [LARGE SCALE GENOMIC DNA]</scope>
    <source>
        <strain evidence="2 3">An867</strain>
    </source>
</reference>
<sequence>METEKMRVGIITYHFPYNCGAALQCLALQTKLEELGHEVCVINYRPWYHQNRYTPLKNPIYFAKKRFQEPAGDFARRCCHAVDGFGRTVHSWRKYPEVSLKEKKFRPFVKRYLHETKVYRSLKQLQRNPPKCDMYISGSDQLWNCAITNGTFDSAYFLNFGDAKVGKMSYSVGADFRNLEKPEEALRGLIQDLDVISLREERWLSVVEKAAAGKIPTHIDVDPTLLLDEGKYAAFMPDMPREKEPYILTYTMTGETQKQIYNGARLLSEKLGMKVIDVSGDPNKMNKKVEDNRLCGPDEFLWYIKNAEYVVTNSFHGTVFSVIFKKKFVTIPHAQTGNRVTELLDKLGLSDRYFKITTDAVAAATNDIDYDAVSENLQILRKNSIDFLQTSVQKYGRNGGQN</sequence>
<dbReference type="Pfam" id="PF04230">
    <property type="entry name" value="PS_pyruv_trans"/>
    <property type="match status" value="1"/>
</dbReference>
<evidence type="ECO:0000313" key="3">
    <source>
        <dbReference type="Proteomes" id="UP001299220"/>
    </source>
</evidence>
<protein>
    <submittedName>
        <fullName evidence="2">Polysaccharide pyruvyl transferase family protein</fullName>
    </submittedName>
</protein>
<evidence type="ECO:0000259" key="1">
    <source>
        <dbReference type="Pfam" id="PF04230"/>
    </source>
</evidence>
<dbReference type="GO" id="GO:0016740">
    <property type="term" value="F:transferase activity"/>
    <property type="evidence" value="ECO:0007669"/>
    <property type="project" value="UniProtKB-KW"/>
</dbReference>
<proteinExistence type="predicted"/>
<feature type="domain" description="Polysaccharide pyruvyl transferase" evidence="1">
    <location>
        <begin position="18"/>
        <end position="333"/>
    </location>
</feature>
<evidence type="ECO:0000313" key="2">
    <source>
        <dbReference type="EMBL" id="MCF2653181.1"/>
    </source>
</evidence>
<dbReference type="InterPro" id="IPR007345">
    <property type="entry name" value="Polysacch_pyruvyl_Trfase"/>
</dbReference>
<dbReference type="RefSeq" id="WP_235324199.1">
    <property type="nucleotide sequence ID" value="NZ_JAFBIT010000003.1"/>
</dbReference>
<dbReference type="Proteomes" id="UP001299220">
    <property type="component" value="Unassembled WGS sequence"/>
</dbReference>
<gene>
    <name evidence="2" type="ORF">JQM67_11270</name>
</gene>
<accession>A0ABS9CPW5</accession>